<keyword evidence="2" id="KW-0472">Membrane</keyword>
<protein>
    <submittedName>
        <fullName evidence="3">Uncharacterized protein</fullName>
    </submittedName>
</protein>
<dbReference type="EMBL" id="JBHSPF010000015">
    <property type="protein sequence ID" value="MFC5627886.1"/>
    <property type="molecule type" value="Genomic_DNA"/>
</dbReference>
<feature type="transmembrane region" description="Helical" evidence="2">
    <location>
        <begin position="350"/>
        <end position="373"/>
    </location>
</feature>
<feature type="transmembrane region" description="Helical" evidence="2">
    <location>
        <begin position="6"/>
        <end position="23"/>
    </location>
</feature>
<organism evidence="3 4">
    <name type="scientific">Aliibacillus thermotolerans</name>
    <dbReference type="NCBI Taxonomy" id="1834418"/>
    <lineage>
        <taxon>Bacteria</taxon>
        <taxon>Bacillati</taxon>
        <taxon>Bacillota</taxon>
        <taxon>Bacilli</taxon>
        <taxon>Bacillales</taxon>
        <taxon>Bacillaceae</taxon>
        <taxon>Aliibacillus</taxon>
    </lineage>
</organism>
<feature type="region of interest" description="Disordered" evidence="1">
    <location>
        <begin position="41"/>
        <end position="71"/>
    </location>
</feature>
<sequence length="512" mass="54515">MKSFQKIIAIFLTFSMIFPLAISPHGMAASSIQIEYEEEHPTLTPTENQGRDSTSGGNVGDSDIPSDSPGGIVPDFLRDLWDWGTDMIEEGVNQLQDWIQEGGEALANLIGDIGRAFGDFVSTFAPNLGERITEYSNQLESLITTLTNPDSFLDFLEGLARALFFFSPIGFTAVTLDLLANGLVDLWNAMPDWLQGLLKGIAIGVLVAALIVAGAYALLALGAIALGTFLTVTLLAGIGALASAIYGAIVGGENFNPWVAGGIVFAVVFIPLSGKISSALLSTRVALMLGVRGQLAFSWVLSKLATGWGALSAFLVKYKTGFLIGGLLSSFDQINLLFTDPSSFSLKSLLVDVVTGAAIGGLVAPLAGGFLSLNIAEKLRRVLTASGIGGTLLSLNEWVLDGSVSLSTFVTGALVTGVFFGISPRLLNITQRPFTGSLVTHERNIAALTFEFTFGHLQNTVNKLLKEPIANGFNFIGDKLSNGWDRLFNGNLNNVEHLDTEELQREVENKSS</sequence>
<keyword evidence="2" id="KW-1133">Transmembrane helix</keyword>
<evidence type="ECO:0000313" key="4">
    <source>
        <dbReference type="Proteomes" id="UP001596143"/>
    </source>
</evidence>
<evidence type="ECO:0000256" key="2">
    <source>
        <dbReference type="SAM" id="Phobius"/>
    </source>
</evidence>
<comment type="caution">
    <text evidence="3">The sequence shown here is derived from an EMBL/GenBank/DDBJ whole genome shotgun (WGS) entry which is preliminary data.</text>
</comment>
<feature type="transmembrane region" description="Helical" evidence="2">
    <location>
        <begin position="295"/>
        <end position="315"/>
    </location>
</feature>
<feature type="compositionally biased region" description="Polar residues" evidence="1">
    <location>
        <begin position="43"/>
        <end position="56"/>
    </location>
</feature>
<evidence type="ECO:0000256" key="1">
    <source>
        <dbReference type="SAM" id="MobiDB-lite"/>
    </source>
</evidence>
<evidence type="ECO:0000313" key="3">
    <source>
        <dbReference type="EMBL" id="MFC5627886.1"/>
    </source>
</evidence>
<feature type="transmembrane region" description="Helical" evidence="2">
    <location>
        <begin position="196"/>
        <end position="219"/>
    </location>
</feature>
<gene>
    <name evidence="3" type="ORF">ACFPTR_03120</name>
</gene>
<feature type="transmembrane region" description="Helical" evidence="2">
    <location>
        <begin position="255"/>
        <end position="274"/>
    </location>
</feature>
<name>A0ABW0U6B7_9BACI</name>
<feature type="transmembrane region" description="Helical" evidence="2">
    <location>
        <begin position="402"/>
        <end position="422"/>
    </location>
</feature>
<feature type="transmembrane region" description="Helical" evidence="2">
    <location>
        <begin position="226"/>
        <end position="249"/>
    </location>
</feature>
<dbReference type="Proteomes" id="UP001596143">
    <property type="component" value="Unassembled WGS sequence"/>
</dbReference>
<feature type="transmembrane region" description="Helical" evidence="2">
    <location>
        <begin position="162"/>
        <end position="184"/>
    </location>
</feature>
<reference evidence="4" key="1">
    <citation type="journal article" date="2019" name="Int. J. Syst. Evol. Microbiol.">
        <title>The Global Catalogue of Microorganisms (GCM) 10K type strain sequencing project: providing services to taxonomists for standard genome sequencing and annotation.</title>
        <authorList>
            <consortium name="The Broad Institute Genomics Platform"/>
            <consortium name="The Broad Institute Genome Sequencing Center for Infectious Disease"/>
            <person name="Wu L."/>
            <person name="Ma J."/>
        </authorList>
    </citation>
    <scope>NUCLEOTIDE SEQUENCE [LARGE SCALE GENOMIC DNA]</scope>
    <source>
        <strain evidence="4">CGMCC 1.15790</strain>
    </source>
</reference>
<keyword evidence="4" id="KW-1185">Reference proteome</keyword>
<accession>A0ABW0U6B7</accession>
<dbReference type="RefSeq" id="WP_270896219.1">
    <property type="nucleotide sequence ID" value="NZ_JBHSPF010000015.1"/>
</dbReference>
<feature type="transmembrane region" description="Helical" evidence="2">
    <location>
        <begin position="321"/>
        <end position="338"/>
    </location>
</feature>
<proteinExistence type="predicted"/>
<keyword evidence="2" id="KW-0812">Transmembrane</keyword>